<name>A0A840IGS9_9ACTN</name>
<keyword evidence="4" id="KW-1185">Reference proteome</keyword>
<dbReference type="EMBL" id="JACHNU010000006">
    <property type="protein sequence ID" value="MBB4664092.1"/>
    <property type="molecule type" value="Genomic_DNA"/>
</dbReference>
<organism evidence="3 4">
    <name type="scientific">Conexibacter arvalis</name>
    <dbReference type="NCBI Taxonomy" id="912552"/>
    <lineage>
        <taxon>Bacteria</taxon>
        <taxon>Bacillati</taxon>
        <taxon>Actinomycetota</taxon>
        <taxon>Thermoleophilia</taxon>
        <taxon>Solirubrobacterales</taxon>
        <taxon>Conexibacteraceae</taxon>
        <taxon>Conexibacter</taxon>
    </lineage>
</organism>
<evidence type="ECO:0000256" key="2">
    <source>
        <dbReference type="SAM" id="SignalP"/>
    </source>
</evidence>
<dbReference type="RefSeq" id="WP_183343820.1">
    <property type="nucleotide sequence ID" value="NZ_JACHNU010000006.1"/>
</dbReference>
<evidence type="ECO:0000313" key="4">
    <source>
        <dbReference type="Proteomes" id="UP000585272"/>
    </source>
</evidence>
<dbReference type="AlphaFoldDB" id="A0A840IGS9"/>
<sequence length="364" mass="38748">MRARDLKLPLVPLLVASAIGGFAASPAIAGAASPVRVVARAVKKPLTTKPARTTITVTNTGKRPVSGLTLAVTARKGVQVTLAGAKRGKPARRLPALKARKRVRVGVSLRRARGGPARGTLTVKVTRGGGRTVAKGRLSFGAPARATPREPSKPTPPANPNTLEGRYFWGSRYTLSGIEQNTLWFTGPNLVHVAETGSAWPTCTAVSETCKSYSYDAASGQLTIDGKPATLAGRRLELDGDSYREFGFPSAGARWDTRLTYSNSTGVCPLFCSYYTENITFMPDGNFVRDSVSSGSGPVVDWAVVPPDSKGTYEIRADRTLRFAFADGRERIETVGLYLNDDGTLQAPGEGVVLGGDGYFDIRD</sequence>
<evidence type="ECO:0000256" key="1">
    <source>
        <dbReference type="SAM" id="MobiDB-lite"/>
    </source>
</evidence>
<dbReference type="Proteomes" id="UP000585272">
    <property type="component" value="Unassembled WGS sequence"/>
</dbReference>
<feature type="chain" id="PRO_5039357262" evidence="2">
    <location>
        <begin position="24"/>
        <end position="364"/>
    </location>
</feature>
<reference evidence="3 4" key="1">
    <citation type="submission" date="2020-08" db="EMBL/GenBank/DDBJ databases">
        <title>Genomic Encyclopedia of Archaeal and Bacterial Type Strains, Phase II (KMG-II): from individual species to whole genera.</title>
        <authorList>
            <person name="Goeker M."/>
        </authorList>
    </citation>
    <scope>NUCLEOTIDE SEQUENCE [LARGE SCALE GENOMIC DNA]</scope>
    <source>
        <strain evidence="3 4">DSM 23288</strain>
    </source>
</reference>
<protein>
    <submittedName>
        <fullName evidence="3">Uncharacterized protein</fullName>
    </submittedName>
</protein>
<evidence type="ECO:0000313" key="3">
    <source>
        <dbReference type="EMBL" id="MBB4664092.1"/>
    </source>
</evidence>
<feature type="region of interest" description="Disordered" evidence="1">
    <location>
        <begin position="140"/>
        <end position="162"/>
    </location>
</feature>
<comment type="caution">
    <text evidence="3">The sequence shown here is derived from an EMBL/GenBank/DDBJ whole genome shotgun (WGS) entry which is preliminary data.</text>
</comment>
<gene>
    <name evidence="3" type="ORF">BDZ31_003695</name>
</gene>
<keyword evidence="2" id="KW-0732">Signal</keyword>
<feature type="signal peptide" evidence="2">
    <location>
        <begin position="1"/>
        <end position="23"/>
    </location>
</feature>
<proteinExistence type="predicted"/>
<accession>A0A840IGS9</accession>